<accession>A0A7M7LRK5</accession>
<proteinExistence type="predicted"/>
<keyword evidence="2" id="KW-0963">Cytoplasm</keyword>
<reference evidence="11" key="2">
    <citation type="submission" date="2025-04" db="UniProtKB">
        <authorList>
            <consortium name="RefSeq"/>
        </authorList>
    </citation>
    <scope>IDENTIFICATION</scope>
    <source>
        <strain evidence="11">DH4</strain>
        <tissue evidence="11">Whole body</tissue>
    </source>
</reference>
<dbReference type="PANTHER" id="PTHR31180:SF2">
    <property type="entry name" value="CILIA- AND FLAGELLA-ASSOCIATED PROTEIN 107"/>
    <property type="match status" value="1"/>
</dbReference>
<protein>
    <submittedName>
        <fullName evidence="11">Uncharacterized protein C1orf158</fullName>
    </submittedName>
</protein>
<evidence type="ECO:0000256" key="1">
    <source>
        <dbReference type="ARBA" id="ARBA00004611"/>
    </source>
</evidence>
<evidence type="ECO:0000256" key="7">
    <source>
        <dbReference type="ARBA" id="ARBA00035003"/>
    </source>
</evidence>
<evidence type="ECO:0000313" key="11">
    <source>
        <dbReference type="RefSeq" id="XP_006564453.2"/>
    </source>
</evidence>
<dbReference type="AlphaFoldDB" id="A0A7M7LRK5"/>
<dbReference type="OrthoDB" id="8185227at2759"/>
<organism evidence="9">
    <name type="scientific">Apis mellifera</name>
    <name type="common">Honeybee</name>
    <dbReference type="NCBI Taxonomy" id="7460"/>
    <lineage>
        <taxon>Eukaryota</taxon>
        <taxon>Metazoa</taxon>
        <taxon>Ecdysozoa</taxon>
        <taxon>Arthropoda</taxon>
        <taxon>Hexapoda</taxon>
        <taxon>Insecta</taxon>
        <taxon>Pterygota</taxon>
        <taxon>Neoptera</taxon>
        <taxon>Endopterygota</taxon>
        <taxon>Hymenoptera</taxon>
        <taxon>Apocrita</taxon>
        <taxon>Aculeata</taxon>
        <taxon>Apoidea</taxon>
        <taxon>Anthophila</taxon>
        <taxon>Apidae</taxon>
        <taxon>Apis</taxon>
    </lineage>
</organism>
<evidence type="ECO:0000256" key="6">
    <source>
        <dbReference type="ARBA" id="ARBA00023273"/>
    </source>
</evidence>
<keyword evidence="6" id="KW-0966">Cell projection</keyword>
<dbReference type="PANTHER" id="PTHR31180">
    <property type="entry name" value="CILIA- AND FLAGELLA-ASSOCIATED PROTEIN 107-RELATED"/>
    <property type="match status" value="1"/>
</dbReference>
<gene>
    <name evidence="11" type="primary">LOC100578581</name>
</gene>
<sequence>MNVMNWNVEQQCLDGTLSLTDVRKKLFPTKITLDRGPLINENKYSPKTLVGDWFERRADYIIQPDDWRTTYEIDFKPHINETWKINQIVKWENKLIQEGLPQEKFFHHEKEYYSNMTTTYDLCYNILPKSLEGPKIRSYNARQRKWIPEQDLMKSFGTLTQFGLKDALKEEIYRDSKEGIAKCQWWSTYKEEIGEIKPLDIEQDTKFRRRKVNFNVPDLRHFKCKLDNEYCLLPFKIKNSISNVQSAKK</sequence>
<evidence type="ECO:0000256" key="3">
    <source>
        <dbReference type="ARBA" id="ARBA00022846"/>
    </source>
</evidence>
<dbReference type="KEGG" id="ame:100578581"/>
<evidence type="ECO:0000313" key="9">
    <source>
        <dbReference type="EnsemblMetazoa" id="XP_006564453"/>
    </source>
</evidence>
<evidence type="ECO:0000256" key="4">
    <source>
        <dbReference type="ARBA" id="ARBA00023069"/>
    </source>
</evidence>
<keyword evidence="4" id="KW-0969">Cilium</keyword>
<keyword evidence="10" id="KW-1185">Reference proteome</keyword>
<dbReference type="EnsemblMetazoa" id="XM_006564390">
    <property type="protein sequence ID" value="XP_006564453"/>
    <property type="gene ID" value="LOC100578581"/>
</dbReference>
<reference evidence="9" key="1">
    <citation type="submission" date="2021-01" db="UniProtKB">
        <authorList>
            <consortium name="EnsemblMetazoa"/>
        </authorList>
    </citation>
    <scope>IDENTIFICATION</scope>
    <source>
        <strain evidence="9">DH4</strain>
    </source>
</reference>
<dbReference type="InterPro" id="IPR054709">
    <property type="entry name" value="CFAP107"/>
</dbReference>
<dbReference type="RefSeq" id="XP_006564453.2">
    <property type="nucleotide sequence ID" value="XM_006564390.3"/>
</dbReference>
<comment type="subunit">
    <text evidence="8">Microtubule inner protein component of sperm flagellar doublet microtubules.</text>
</comment>
<evidence type="ECO:0000256" key="2">
    <source>
        <dbReference type="ARBA" id="ARBA00022490"/>
    </source>
</evidence>
<dbReference type="GO" id="GO:0030317">
    <property type="term" value="P:flagellated sperm motility"/>
    <property type="evidence" value="ECO:0007669"/>
    <property type="project" value="InterPro"/>
</dbReference>
<dbReference type="Proteomes" id="UP000005203">
    <property type="component" value="Linkage group LG11"/>
</dbReference>
<comment type="subcellular location">
    <subcellularLocation>
        <location evidence="1">Cytoplasm</location>
        <location evidence="1">Cytoskeleton</location>
        <location evidence="1">Flagellum axoneme</location>
    </subcellularLocation>
</comment>
<comment type="function">
    <text evidence="7">Microtubule inner protein (MIP) part of the dynein-decorated doublet microtubules (DMTs) in cilia axoneme, which is required for motile cilia beating.</text>
</comment>
<accession>A0A8B6YZT8</accession>
<keyword evidence="3" id="KW-0282">Flagellum</keyword>
<keyword evidence="5" id="KW-0206">Cytoskeleton</keyword>
<dbReference type="GeneID" id="100578581"/>
<evidence type="ECO:0000256" key="5">
    <source>
        <dbReference type="ARBA" id="ARBA00023212"/>
    </source>
</evidence>
<name>A0A7M7LRK5_APIME</name>
<dbReference type="Pfam" id="PF22595">
    <property type="entry name" value="CFAP107"/>
    <property type="match status" value="1"/>
</dbReference>
<dbReference type="OMA" id="SNMTTTY"/>
<evidence type="ECO:0000313" key="10">
    <source>
        <dbReference type="Proteomes" id="UP000005203"/>
    </source>
</evidence>
<dbReference type="GO" id="GO:0005879">
    <property type="term" value="C:axonemal microtubule"/>
    <property type="evidence" value="ECO:0007669"/>
    <property type="project" value="TreeGrafter"/>
</dbReference>
<dbReference type="InterPro" id="IPR037662">
    <property type="entry name" value="CFAP68/107"/>
</dbReference>
<evidence type="ECO:0000256" key="8">
    <source>
        <dbReference type="ARBA" id="ARBA00046435"/>
    </source>
</evidence>